<dbReference type="PANTHER" id="PTHR24220:SF86">
    <property type="entry name" value="ABC TRANSPORTER ABCH.1"/>
    <property type="match status" value="1"/>
</dbReference>
<sequence>MSAQAISPTRPIVMMEHIQKTYWMGQQAFPALRDVSVSVASGEYVAIIGPSGSGKSTTMHIMGCLDTPSAGVYQLDGYDVSKLSDDDLALLRNQKIGFVFQSFNLLSRTSAIENVELPMLYAGVPKKVRHERAQEALAQVGLANRMHHKPNELSGGQQQRVAIARALVTNPALILADEPTGALDSHSTDEILGLFQALHDQGHAIVMVTHETDVAQHAHRIISFRDGLVQSDEPNPHPLRHQTPLPDEGEGH</sequence>
<evidence type="ECO:0000256" key="1">
    <source>
        <dbReference type="ARBA" id="ARBA00022448"/>
    </source>
</evidence>
<dbReference type="Gene3D" id="3.40.50.300">
    <property type="entry name" value="P-loop containing nucleotide triphosphate hydrolases"/>
    <property type="match status" value="1"/>
</dbReference>
<evidence type="ECO:0000256" key="2">
    <source>
        <dbReference type="ARBA" id="ARBA00022741"/>
    </source>
</evidence>
<dbReference type="EMBL" id="CP019454">
    <property type="protein sequence ID" value="AUW95269.1"/>
    <property type="molecule type" value="Genomic_DNA"/>
</dbReference>
<dbReference type="InterPro" id="IPR027417">
    <property type="entry name" value="P-loop_NTPase"/>
</dbReference>
<dbReference type="InterPro" id="IPR017911">
    <property type="entry name" value="MacB-like_ATP-bd"/>
</dbReference>
<evidence type="ECO:0000259" key="5">
    <source>
        <dbReference type="PROSITE" id="PS50893"/>
    </source>
</evidence>
<evidence type="ECO:0000256" key="4">
    <source>
        <dbReference type="SAM" id="MobiDB-lite"/>
    </source>
</evidence>
<dbReference type="GO" id="GO:0005524">
    <property type="term" value="F:ATP binding"/>
    <property type="evidence" value="ECO:0007669"/>
    <property type="project" value="UniProtKB-KW"/>
</dbReference>
<dbReference type="InterPro" id="IPR003439">
    <property type="entry name" value="ABC_transporter-like_ATP-bd"/>
</dbReference>
<keyword evidence="7" id="KW-1185">Reference proteome</keyword>
<dbReference type="Proteomes" id="UP000325292">
    <property type="component" value="Chromosome"/>
</dbReference>
<dbReference type="PROSITE" id="PS00211">
    <property type="entry name" value="ABC_TRANSPORTER_1"/>
    <property type="match status" value="1"/>
</dbReference>
<dbReference type="InterPro" id="IPR017871">
    <property type="entry name" value="ABC_transporter-like_CS"/>
</dbReference>
<name>A0ABN5H426_9FIRM</name>
<gene>
    <name evidence="6" type="ORF">BXT84_15980</name>
</gene>
<keyword evidence="1" id="KW-0813">Transport</keyword>
<dbReference type="SMART" id="SM00382">
    <property type="entry name" value="AAA"/>
    <property type="match status" value="1"/>
</dbReference>
<reference evidence="6 7" key="1">
    <citation type="journal article" date="2019" name="Sci. Rep.">
        <title>Sulfobacillus thermotolerans: new insights into resistance and metabolic capacities of acidophilic chemolithotrophs.</title>
        <authorList>
            <person name="Panyushkina A.E."/>
            <person name="Babenko V.V."/>
            <person name="Nikitina A.S."/>
            <person name="Selezneva O.V."/>
            <person name="Tsaplina I.A."/>
            <person name="Letarova M.A."/>
            <person name="Kostryukova E.S."/>
            <person name="Letarov A.V."/>
        </authorList>
    </citation>
    <scope>NUCLEOTIDE SEQUENCE [LARGE SCALE GENOMIC DNA]</scope>
    <source>
        <strain evidence="6 7">Kr1</strain>
    </source>
</reference>
<evidence type="ECO:0000313" key="6">
    <source>
        <dbReference type="EMBL" id="AUW95269.1"/>
    </source>
</evidence>
<evidence type="ECO:0000313" key="7">
    <source>
        <dbReference type="Proteomes" id="UP000325292"/>
    </source>
</evidence>
<dbReference type="PROSITE" id="PS50893">
    <property type="entry name" value="ABC_TRANSPORTER_2"/>
    <property type="match status" value="1"/>
</dbReference>
<keyword evidence="3 6" id="KW-0067">ATP-binding</keyword>
<feature type="region of interest" description="Disordered" evidence="4">
    <location>
        <begin position="228"/>
        <end position="252"/>
    </location>
</feature>
<dbReference type="PANTHER" id="PTHR24220">
    <property type="entry name" value="IMPORT ATP-BINDING PROTEIN"/>
    <property type="match status" value="1"/>
</dbReference>
<proteinExistence type="predicted"/>
<organism evidence="6 7">
    <name type="scientific">Sulfobacillus thermotolerans</name>
    <dbReference type="NCBI Taxonomy" id="338644"/>
    <lineage>
        <taxon>Bacteria</taxon>
        <taxon>Bacillati</taxon>
        <taxon>Bacillota</taxon>
        <taxon>Clostridia</taxon>
        <taxon>Eubacteriales</taxon>
        <taxon>Clostridiales Family XVII. Incertae Sedis</taxon>
        <taxon>Sulfobacillus</taxon>
    </lineage>
</organism>
<dbReference type="InterPro" id="IPR015854">
    <property type="entry name" value="ABC_transpr_LolD-like"/>
</dbReference>
<accession>A0ABN5H426</accession>
<dbReference type="InterPro" id="IPR003593">
    <property type="entry name" value="AAA+_ATPase"/>
</dbReference>
<dbReference type="CDD" id="cd03255">
    <property type="entry name" value="ABC_MJ0796_LolCDE_FtsE"/>
    <property type="match status" value="1"/>
</dbReference>
<dbReference type="Pfam" id="PF00005">
    <property type="entry name" value="ABC_tran"/>
    <property type="match status" value="1"/>
</dbReference>
<keyword evidence="2" id="KW-0547">Nucleotide-binding</keyword>
<dbReference type="SUPFAM" id="SSF52540">
    <property type="entry name" value="P-loop containing nucleoside triphosphate hydrolases"/>
    <property type="match status" value="1"/>
</dbReference>
<feature type="domain" description="ABC transporter" evidence="5">
    <location>
        <begin position="13"/>
        <end position="251"/>
    </location>
</feature>
<evidence type="ECO:0000256" key="3">
    <source>
        <dbReference type="ARBA" id="ARBA00022840"/>
    </source>
</evidence>
<protein>
    <submittedName>
        <fullName evidence="6">Macrolide ABC transporter ATP-binding protein</fullName>
    </submittedName>
</protein>